<evidence type="ECO:0000256" key="2">
    <source>
        <dbReference type="ARBA" id="ARBA00011081"/>
    </source>
</evidence>
<dbReference type="PANTHER" id="PTHR43322:SF5">
    <property type="entry name" value="1-DEOXY-D-XYLULOSE-5-PHOSPHATE SYNTHASE, CHLOROPLASTIC"/>
    <property type="match status" value="1"/>
</dbReference>
<dbReference type="Proteomes" id="UP001200741">
    <property type="component" value="Unassembled WGS sequence"/>
</dbReference>
<dbReference type="PROSITE" id="PS00802">
    <property type="entry name" value="TRANSKETOLASE_2"/>
    <property type="match status" value="1"/>
</dbReference>
<dbReference type="Gene3D" id="3.40.50.970">
    <property type="match status" value="2"/>
</dbReference>
<comment type="catalytic activity">
    <reaction evidence="10">
        <text>D-glyceraldehyde 3-phosphate + pyruvate + H(+) = 1-deoxy-D-xylulose 5-phosphate + CO2</text>
        <dbReference type="Rhea" id="RHEA:12605"/>
        <dbReference type="ChEBI" id="CHEBI:15361"/>
        <dbReference type="ChEBI" id="CHEBI:15378"/>
        <dbReference type="ChEBI" id="CHEBI:16526"/>
        <dbReference type="ChEBI" id="CHEBI:57792"/>
        <dbReference type="ChEBI" id="CHEBI:59776"/>
        <dbReference type="EC" id="2.2.1.7"/>
    </reaction>
</comment>
<reference evidence="12 13" key="1">
    <citation type="submission" date="2021-12" db="EMBL/GenBank/DDBJ databases">
        <title>Genome seq of P8.</title>
        <authorList>
            <person name="Seo T."/>
        </authorList>
    </citation>
    <scope>NUCLEOTIDE SEQUENCE [LARGE SCALE GENOMIC DNA]</scope>
    <source>
        <strain evidence="12 13">P8</strain>
    </source>
</reference>
<dbReference type="HAMAP" id="MF_00315">
    <property type="entry name" value="DXP_synth"/>
    <property type="match status" value="1"/>
</dbReference>
<comment type="subunit">
    <text evidence="3 10">Homodimer.</text>
</comment>
<dbReference type="SUPFAM" id="SSF52922">
    <property type="entry name" value="TK C-terminal domain-like"/>
    <property type="match status" value="1"/>
</dbReference>
<comment type="caution">
    <text evidence="12">The sequence shown here is derived from an EMBL/GenBank/DDBJ whole genome shotgun (WGS) entry which is preliminary data.</text>
</comment>
<dbReference type="InterPro" id="IPR009014">
    <property type="entry name" value="Transketo_C/PFOR_II"/>
</dbReference>
<dbReference type="InterPro" id="IPR005475">
    <property type="entry name" value="Transketolase-like_Pyr-bd"/>
</dbReference>
<feature type="binding site" evidence="10">
    <location>
        <position position="369"/>
    </location>
    <ligand>
        <name>thiamine diphosphate</name>
        <dbReference type="ChEBI" id="CHEBI:58937"/>
    </ligand>
</feature>
<dbReference type="CDD" id="cd02007">
    <property type="entry name" value="TPP_DXS"/>
    <property type="match status" value="1"/>
</dbReference>
<dbReference type="Pfam" id="PF02780">
    <property type="entry name" value="Transketolase_C"/>
    <property type="match status" value="1"/>
</dbReference>
<feature type="binding site" evidence="10">
    <location>
        <position position="75"/>
    </location>
    <ligand>
        <name>thiamine diphosphate</name>
        <dbReference type="ChEBI" id="CHEBI:58937"/>
    </ligand>
</feature>
<evidence type="ECO:0000256" key="5">
    <source>
        <dbReference type="ARBA" id="ARBA00022723"/>
    </source>
</evidence>
<feature type="domain" description="Transketolase-like pyrimidine-binding" evidence="11">
    <location>
        <begin position="318"/>
        <end position="482"/>
    </location>
</feature>
<dbReference type="NCBIfam" id="NF003933">
    <property type="entry name" value="PRK05444.2-2"/>
    <property type="match status" value="1"/>
</dbReference>
<comment type="similarity">
    <text evidence="2 10">Belongs to the transketolase family. DXPS subfamily.</text>
</comment>
<proteinExistence type="inferred from homology"/>
<keyword evidence="7 10" id="KW-0784">Thiamine biosynthesis</keyword>
<dbReference type="InterPro" id="IPR020826">
    <property type="entry name" value="Transketolase_BS"/>
</dbReference>
<comment type="function">
    <text evidence="10">Catalyzes the acyloin condensation reaction between C atoms 2 and 3 of pyruvate and glyceraldehyde 3-phosphate to yield 1-deoxy-D-xylulose-5-phosphate (DXP).</text>
</comment>
<comment type="pathway">
    <text evidence="1 10">Metabolic intermediate biosynthesis; 1-deoxy-D-xylulose 5-phosphate biosynthesis; 1-deoxy-D-xylulose 5-phosphate from D-glyceraldehyde 3-phosphate and pyruvate: step 1/1.</text>
</comment>
<dbReference type="PANTHER" id="PTHR43322">
    <property type="entry name" value="1-D-DEOXYXYLULOSE 5-PHOSPHATE SYNTHASE-RELATED"/>
    <property type="match status" value="1"/>
</dbReference>
<dbReference type="InterPro" id="IPR029061">
    <property type="entry name" value="THDP-binding"/>
</dbReference>
<evidence type="ECO:0000256" key="1">
    <source>
        <dbReference type="ARBA" id="ARBA00004980"/>
    </source>
</evidence>
<evidence type="ECO:0000256" key="3">
    <source>
        <dbReference type="ARBA" id="ARBA00011738"/>
    </source>
</evidence>
<name>A0ABS8XQM2_9BURK</name>
<feature type="binding site" evidence="10">
    <location>
        <position position="286"/>
    </location>
    <ligand>
        <name>thiamine diphosphate</name>
        <dbReference type="ChEBI" id="CHEBI:58937"/>
    </ligand>
</feature>
<dbReference type="SMART" id="SM00861">
    <property type="entry name" value="Transket_pyr"/>
    <property type="match status" value="1"/>
</dbReference>
<dbReference type="PROSITE" id="PS00801">
    <property type="entry name" value="TRANSKETOLASE_1"/>
    <property type="match status" value="1"/>
</dbReference>
<feature type="binding site" evidence="10">
    <location>
        <begin position="116"/>
        <end position="118"/>
    </location>
    <ligand>
        <name>thiamine diphosphate</name>
        <dbReference type="ChEBI" id="CHEBI:58937"/>
    </ligand>
</feature>
<evidence type="ECO:0000256" key="10">
    <source>
        <dbReference type="HAMAP-Rule" id="MF_00315"/>
    </source>
</evidence>
<dbReference type="Gene3D" id="3.40.50.920">
    <property type="match status" value="1"/>
</dbReference>
<evidence type="ECO:0000259" key="11">
    <source>
        <dbReference type="SMART" id="SM00861"/>
    </source>
</evidence>
<feature type="binding site" evidence="10">
    <location>
        <position position="180"/>
    </location>
    <ligand>
        <name>thiamine diphosphate</name>
        <dbReference type="ChEBI" id="CHEBI:58937"/>
    </ligand>
</feature>
<feature type="binding site" evidence="10">
    <location>
        <position position="147"/>
    </location>
    <ligand>
        <name>Mg(2+)</name>
        <dbReference type="ChEBI" id="CHEBI:18420"/>
    </ligand>
</feature>
<comment type="cofactor">
    <cofactor evidence="10">
        <name>Mg(2+)</name>
        <dbReference type="ChEBI" id="CHEBI:18420"/>
    </cofactor>
    <text evidence="10">Binds 1 Mg(2+) ion per subunit.</text>
</comment>
<dbReference type="Pfam" id="PF02779">
    <property type="entry name" value="Transket_pyr"/>
    <property type="match status" value="1"/>
</dbReference>
<dbReference type="GO" id="GO:0008661">
    <property type="term" value="F:1-deoxy-D-xylulose-5-phosphate synthase activity"/>
    <property type="evidence" value="ECO:0007669"/>
    <property type="project" value="UniProtKB-EC"/>
</dbReference>
<evidence type="ECO:0000256" key="8">
    <source>
        <dbReference type="ARBA" id="ARBA00023052"/>
    </source>
</evidence>
<dbReference type="EMBL" id="JAJTWU010000001">
    <property type="protein sequence ID" value="MCE4553197.1"/>
    <property type="molecule type" value="Genomic_DNA"/>
</dbReference>
<dbReference type="InterPro" id="IPR049557">
    <property type="entry name" value="Transketolase_CS"/>
</dbReference>
<evidence type="ECO:0000313" key="13">
    <source>
        <dbReference type="Proteomes" id="UP001200741"/>
    </source>
</evidence>
<dbReference type="RefSeq" id="WP_233369906.1">
    <property type="nucleotide sequence ID" value="NZ_JAJTWU010000001.1"/>
</dbReference>
<dbReference type="SUPFAM" id="SSF52518">
    <property type="entry name" value="Thiamin diphosphate-binding fold (THDP-binding)"/>
    <property type="match status" value="2"/>
</dbReference>
<evidence type="ECO:0000256" key="6">
    <source>
        <dbReference type="ARBA" id="ARBA00022842"/>
    </source>
</evidence>
<keyword evidence="9 10" id="KW-0414">Isoprene biosynthesis</keyword>
<dbReference type="InterPro" id="IPR005477">
    <property type="entry name" value="Dxylulose-5-P_synthase"/>
</dbReference>
<gene>
    <name evidence="10 12" type="primary">dxs</name>
    <name evidence="12" type="ORF">LXT13_01885</name>
</gene>
<dbReference type="EC" id="2.2.1.7" evidence="10"/>
<protein>
    <recommendedName>
        <fullName evidence="10">1-deoxy-D-xylulose-5-phosphate synthase</fullName>
        <ecNumber evidence="10">2.2.1.7</ecNumber>
    </recommendedName>
    <alternativeName>
        <fullName evidence="10">1-deoxyxylulose-5-phosphate synthase</fullName>
        <shortName evidence="10">DXP synthase</shortName>
        <shortName evidence="10">DXPS</shortName>
    </alternativeName>
</protein>
<evidence type="ECO:0000256" key="9">
    <source>
        <dbReference type="ARBA" id="ARBA00023229"/>
    </source>
</evidence>
<feature type="binding site" evidence="10">
    <location>
        <begin position="148"/>
        <end position="149"/>
    </location>
    <ligand>
        <name>thiamine diphosphate</name>
        <dbReference type="ChEBI" id="CHEBI:58937"/>
    </ligand>
</feature>
<evidence type="ECO:0000256" key="7">
    <source>
        <dbReference type="ARBA" id="ARBA00022977"/>
    </source>
</evidence>
<keyword evidence="6 10" id="KW-0460">Magnesium</keyword>
<keyword evidence="8 10" id="KW-0786">Thiamine pyrophosphate</keyword>
<organism evidence="12 13">
    <name type="scientific">Pelomonas cellulosilytica</name>
    <dbReference type="NCBI Taxonomy" id="2906762"/>
    <lineage>
        <taxon>Bacteria</taxon>
        <taxon>Pseudomonadati</taxon>
        <taxon>Pseudomonadota</taxon>
        <taxon>Betaproteobacteria</taxon>
        <taxon>Burkholderiales</taxon>
        <taxon>Sphaerotilaceae</taxon>
        <taxon>Roseateles</taxon>
    </lineage>
</organism>
<keyword evidence="5 10" id="KW-0479">Metal-binding</keyword>
<sequence length="635" mass="68192">MDYELLKTIDGPADLRRLPRTELKKVADELRAYVLDSVAQTGGHLGSNLGTVELTVALHYVFNTPEDRLVWDVGHQTYPHKVLTGRRDRMGSLRQLGGISGFPRRDESPYDTFGTGHSSTSISAAHGMAMAAKLKGENRKAVAIIGDGSMTAGMAFEALNNAGVAHGGLIGDLLVILNDNDMSISPPVGALNKYLARLMSGSFYTAAREGAKSVLKNTPLYEFARKFEEHTKGMVVPGTIFEEFGFNYVGPIDGHDLDALIPTLENLRDKKGPQFLHIITRKGAGYKLAEADPVKYHAAAGKFDPAVGFVKPATPPKQTFTQVFGEWLCDMAEADPRLVGITPAMREGSGMVEFHKRFPQRYHDVGIAEQHSVTFAAGLACEGIKPVVAIYSTFLQRAYDQLVHDVAIQNLPVLFALDRAGLVGADGATHAGNYDIAFTRCIPNMAVLTPADENECRQALYTGFQHDGPVTVRYPRGAGAGVTPVKAMTALAWGKGEVRRESHNGGQRVAILAFGTLLYPALEAAERLDATVANMRFVKPLDAELVMQLARTHDALVTLEDGCLMGGAGSAVTEALNAAGLTVPVLQLGLPDEFVEHGDVAKLMSLCGLDAAGIEASVVKRFGAKPTVVRSTATR</sequence>
<dbReference type="CDD" id="cd07033">
    <property type="entry name" value="TPP_PYR_DXS_TK_like"/>
    <property type="match status" value="1"/>
</dbReference>
<dbReference type="InterPro" id="IPR033248">
    <property type="entry name" value="Transketolase_C"/>
</dbReference>
<accession>A0ABS8XQM2</accession>
<keyword evidence="4 10" id="KW-0808">Transferase</keyword>
<dbReference type="NCBIfam" id="TIGR00204">
    <property type="entry name" value="dxs"/>
    <property type="match status" value="1"/>
</dbReference>
<comment type="cofactor">
    <cofactor evidence="10">
        <name>thiamine diphosphate</name>
        <dbReference type="ChEBI" id="CHEBI:58937"/>
    </cofactor>
    <text evidence="10">Binds 1 thiamine pyrophosphate per subunit.</text>
</comment>
<feature type="binding site" evidence="10">
    <location>
        <position position="180"/>
    </location>
    <ligand>
        <name>Mg(2+)</name>
        <dbReference type="ChEBI" id="CHEBI:18420"/>
    </ligand>
</feature>
<evidence type="ECO:0000256" key="4">
    <source>
        <dbReference type="ARBA" id="ARBA00022679"/>
    </source>
</evidence>
<keyword evidence="13" id="KW-1185">Reference proteome</keyword>
<evidence type="ECO:0000313" key="12">
    <source>
        <dbReference type="EMBL" id="MCE4553197.1"/>
    </source>
</evidence>
<dbReference type="Pfam" id="PF13292">
    <property type="entry name" value="DXP_synthase_N"/>
    <property type="match status" value="1"/>
</dbReference>